<sequence>MRLQFKLDKLTGKRLSDDIDDVSLENITNLIEAADAYIQQPKIQAALQEFLRISQ</sequence>
<comment type="caution">
    <text evidence="1">The sequence shown here is derived from an EMBL/GenBank/DDBJ whole genome shotgun (WGS) entry which is preliminary data.</text>
</comment>
<organism evidence="1 2">
    <name type="scientific">Hassallia byssoidea VB512170</name>
    <dbReference type="NCBI Taxonomy" id="1304833"/>
    <lineage>
        <taxon>Bacteria</taxon>
        <taxon>Bacillati</taxon>
        <taxon>Cyanobacteriota</taxon>
        <taxon>Cyanophyceae</taxon>
        <taxon>Nostocales</taxon>
        <taxon>Tolypothrichaceae</taxon>
        <taxon>Hassallia</taxon>
    </lineage>
</organism>
<evidence type="ECO:0000313" key="2">
    <source>
        <dbReference type="Proteomes" id="UP000031549"/>
    </source>
</evidence>
<protein>
    <submittedName>
        <fullName evidence="1">Uncharacterized protein</fullName>
    </submittedName>
</protein>
<dbReference type="EMBL" id="JTCM02000002">
    <property type="protein sequence ID" value="NEU71355.1"/>
    <property type="molecule type" value="Genomic_DNA"/>
</dbReference>
<dbReference type="Proteomes" id="UP000031549">
    <property type="component" value="Unassembled WGS sequence"/>
</dbReference>
<gene>
    <name evidence="1" type="ORF">PI95_001830</name>
</gene>
<accession>A0A846H1V9</accession>
<dbReference type="RefSeq" id="WP_163518509.1">
    <property type="nucleotide sequence ID" value="NZ_JTCM02000002.1"/>
</dbReference>
<dbReference type="AlphaFoldDB" id="A0A846H1V9"/>
<evidence type="ECO:0000313" key="1">
    <source>
        <dbReference type="EMBL" id="NEU71355.1"/>
    </source>
</evidence>
<proteinExistence type="predicted"/>
<keyword evidence="2" id="KW-1185">Reference proteome</keyword>
<reference evidence="1 2" key="1">
    <citation type="journal article" date="2015" name="Genome Announc.">
        <title>Draft Genome Sequence of Cyanobacterium Hassallia byssoidea Strain VB512170, Isolated from Monuments in India.</title>
        <authorList>
            <person name="Singh D."/>
            <person name="Chandrababunaidu M.M."/>
            <person name="Panda A."/>
            <person name="Sen D."/>
            <person name="Bhattacharyya S."/>
            <person name="Adhikary S.P."/>
            <person name="Tripathy S."/>
        </authorList>
    </citation>
    <scope>NUCLEOTIDE SEQUENCE [LARGE SCALE GENOMIC DNA]</scope>
    <source>
        <strain evidence="1 2">VB512170</strain>
    </source>
</reference>
<name>A0A846H1V9_9CYAN</name>